<evidence type="ECO:0000313" key="2">
    <source>
        <dbReference type="Proteomes" id="UP000199520"/>
    </source>
</evidence>
<evidence type="ECO:0000313" key="1">
    <source>
        <dbReference type="EMBL" id="SFL89748.1"/>
    </source>
</evidence>
<name>A0A1I4LF89_9FIRM</name>
<dbReference type="EMBL" id="FOTS01000024">
    <property type="protein sequence ID" value="SFL89748.1"/>
    <property type="molecule type" value="Genomic_DNA"/>
</dbReference>
<dbReference type="SUPFAM" id="SSF143744">
    <property type="entry name" value="GlcG-like"/>
    <property type="match status" value="1"/>
</dbReference>
<dbReference type="Pfam" id="PF03928">
    <property type="entry name" value="HbpS-like"/>
    <property type="match status" value="1"/>
</dbReference>
<reference evidence="2" key="1">
    <citation type="submission" date="2016-10" db="EMBL/GenBank/DDBJ databases">
        <authorList>
            <person name="Varghese N."/>
            <person name="Submissions S."/>
        </authorList>
    </citation>
    <scope>NUCLEOTIDE SEQUENCE [LARGE SCALE GENOMIC DNA]</scope>
    <source>
        <strain evidence="2">DSM 13327</strain>
    </source>
</reference>
<dbReference type="InterPro" id="IPR038084">
    <property type="entry name" value="PduO/GlcC-like_sf"/>
</dbReference>
<dbReference type="PANTHER" id="PTHR34309:SF10">
    <property type="entry name" value="SLR1406 PROTEIN"/>
    <property type="match status" value="1"/>
</dbReference>
<gene>
    <name evidence="1" type="ORF">SAMN04490355_102449</name>
</gene>
<dbReference type="Proteomes" id="UP000199520">
    <property type="component" value="Unassembled WGS sequence"/>
</dbReference>
<protein>
    <submittedName>
        <fullName evidence="1">Uncharacterized conserved protein GlcG, DUF336 family</fullName>
    </submittedName>
</protein>
<sequence length="157" mass="16973">MQKICSKRNLIYKLQNRKGLIGLDNITLELAKKIGSYAEDIVAQEYGMKPFSVAICDKDGFLVLFNKQDGAKLLTINLTPNKAYTAARMGVSTADFLKRLQQENLNISYFADDKFVGMPGGVPIYNGQQQIIGAVGIGGLKEDGEIAAKVAAAAANL</sequence>
<dbReference type="AlphaFoldDB" id="A0A1I4LF89"/>
<dbReference type="InterPro" id="IPR052517">
    <property type="entry name" value="GlcG_carb_metab_protein"/>
</dbReference>
<dbReference type="Gene3D" id="3.30.450.150">
    <property type="entry name" value="Haem-degrading domain"/>
    <property type="match status" value="1"/>
</dbReference>
<organism evidence="1 2">
    <name type="scientific">Pelosinus propionicus DSM 13327</name>
    <dbReference type="NCBI Taxonomy" id="1123291"/>
    <lineage>
        <taxon>Bacteria</taxon>
        <taxon>Bacillati</taxon>
        <taxon>Bacillota</taxon>
        <taxon>Negativicutes</taxon>
        <taxon>Selenomonadales</taxon>
        <taxon>Sporomusaceae</taxon>
        <taxon>Pelosinus</taxon>
    </lineage>
</organism>
<proteinExistence type="predicted"/>
<dbReference type="InterPro" id="IPR005624">
    <property type="entry name" value="PduO/GlcC-like"/>
</dbReference>
<accession>A0A1I4LF89</accession>
<dbReference type="RefSeq" id="WP_245754969.1">
    <property type="nucleotide sequence ID" value="NZ_FOTS01000024.1"/>
</dbReference>
<dbReference type="STRING" id="1123291.SAMN04490355_102449"/>
<dbReference type="PANTHER" id="PTHR34309">
    <property type="entry name" value="SLR1406 PROTEIN"/>
    <property type="match status" value="1"/>
</dbReference>
<keyword evidence="2" id="KW-1185">Reference proteome</keyword>